<dbReference type="SUPFAM" id="SSF53850">
    <property type="entry name" value="Periplasmic binding protein-like II"/>
    <property type="match status" value="1"/>
</dbReference>
<organism evidence="11 12">
    <name type="scientific">Streptomyces vastus</name>
    <dbReference type="NCBI Taxonomy" id="285451"/>
    <lineage>
        <taxon>Bacteria</taxon>
        <taxon>Bacillati</taxon>
        <taxon>Actinomycetota</taxon>
        <taxon>Actinomycetes</taxon>
        <taxon>Kitasatosporales</taxon>
        <taxon>Streptomycetaceae</taxon>
        <taxon>Streptomyces</taxon>
    </lineage>
</organism>
<evidence type="ECO:0000256" key="4">
    <source>
        <dbReference type="ARBA" id="ARBA00020998"/>
    </source>
</evidence>
<gene>
    <name evidence="11" type="ORF">GCM10010307_46200</name>
</gene>
<evidence type="ECO:0000313" key="11">
    <source>
        <dbReference type="EMBL" id="GAA2642888.1"/>
    </source>
</evidence>
<reference evidence="11 12" key="1">
    <citation type="journal article" date="2019" name="Int. J. Syst. Evol. Microbiol.">
        <title>The Global Catalogue of Microorganisms (GCM) 10K type strain sequencing project: providing services to taxonomists for standard genome sequencing and annotation.</title>
        <authorList>
            <consortium name="The Broad Institute Genomics Platform"/>
            <consortium name="The Broad Institute Genome Sequencing Center for Infectious Disease"/>
            <person name="Wu L."/>
            <person name="Ma J."/>
        </authorList>
    </citation>
    <scope>NUCLEOTIDE SEQUENCE [LARGE SCALE GENOMIC DNA]</scope>
    <source>
        <strain evidence="11 12">JCM 4524</strain>
    </source>
</reference>
<dbReference type="EMBL" id="BAAASJ010000044">
    <property type="protein sequence ID" value="GAA2642888.1"/>
    <property type="molecule type" value="Genomic_DNA"/>
</dbReference>
<evidence type="ECO:0000256" key="2">
    <source>
        <dbReference type="ARBA" id="ARBA00004667"/>
    </source>
</evidence>
<evidence type="ECO:0000256" key="5">
    <source>
        <dbReference type="ARBA" id="ARBA00022605"/>
    </source>
</evidence>
<accession>A0ABN3R3L5</accession>
<dbReference type="RefSeq" id="WP_344392502.1">
    <property type="nucleotide sequence ID" value="NZ_BAAASJ010000044.1"/>
</dbReference>
<evidence type="ECO:0000256" key="9">
    <source>
        <dbReference type="ARBA" id="ARBA00024861"/>
    </source>
</evidence>
<keyword evidence="8" id="KW-0368">Histidine biosynthesis</keyword>
<evidence type="ECO:0000313" key="12">
    <source>
        <dbReference type="Proteomes" id="UP001500151"/>
    </source>
</evidence>
<comment type="catalytic activity">
    <reaction evidence="1">
        <text>1-(5-phospho-beta-D-ribosyl)-ATP + diphosphate = 5-phospho-alpha-D-ribose 1-diphosphate + ATP</text>
        <dbReference type="Rhea" id="RHEA:18473"/>
        <dbReference type="ChEBI" id="CHEBI:30616"/>
        <dbReference type="ChEBI" id="CHEBI:33019"/>
        <dbReference type="ChEBI" id="CHEBI:58017"/>
        <dbReference type="ChEBI" id="CHEBI:73183"/>
        <dbReference type="EC" id="2.4.2.17"/>
    </reaction>
</comment>
<evidence type="ECO:0000256" key="1">
    <source>
        <dbReference type="ARBA" id="ARBA00000915"/>
    </source>
</evidence>
<dbReference type="InterPro" id="IPR001348">
    <property type="entry name" value="ATP_PRibTrfase_HisG"/>
</dbReference>
<keyword evidence="12" id="KW-1185">Reference proteome</keyword>
<keyword evidence="7" id="KW-0808">Transferase</keyword>
<evidence type="ECO:0000256" key="6">
    <source>
        <dbReference type="ARBA" id="ARBA00022676"/>
    </source>
</evidence>
<comment type="function">
    <text evidence="9">Catalyzes the condensation of ATP and 5-phosphoribose 1-diphosphate to form N'-(5'-phosphoribosyl)-ATP (PR-ATP). Has a crucial role in the pathway because the rate of histidine biosynthesis seems to be controlled primarily by regulation of HisG enzymatic activity.</text>
</comment>
<evidence type="ECO:0000256" key="8">
    <source>
        <dbReference type="ARBA" id="ARBA00023102"/>
    </source>
</evidence>
<name>A0ABN3R3L5_9ACTN</name>
<dbReference type="PANTHER" id="PTHR21403:SF8">
    <property type="entry name" value="ATP PHOSPHORIBOSYLTRANSFERASE"/>
    <property type="match status" value="1"/>
</dbReference>
<protein>
    <recommendedName>
        <fullName evidence="4">ATP phosphoribosyltransferase</fullName>
        <ecNumber evidence="3">2.4.2.17</ecNumber>
    </recommendedName>
</protein>
<evidence type="ECO:0000259" key="10">
    <source>
        <dbReference type="Pfam" id="PF01634"/>
    </source>
</evidence>
<dbReference type="Proteomes" id="UP001500151">
    <property type="component" value="Unassembled WGS sequence"/>
</dbReference>
<dbReference type="EC" id="2.4.2.17" evidence="3"/>
<comment type="caution">
    <text evidence="11">The sequence shown here is derived from an EMBL/GenBank/DDBJ whole genome shotgun (WGS) entry which is preliminary data.</text>
</comment>
<dbReference type="PANTHER" id="PTHR21403">
    <property type="entry name" value="ATP PHOSPHORIBOSYLTRANSFERASE ATP-PRTASE"/>
    <property type="match status" value="1"/>
</dbReference>
<comment type="pathway">
    <text evidence="2">Amino-acid biosynthesis; L-histidine biosynthesis; L-histidine from 5-phospho-alpha-D-ribose 1-diphosphate: step 1/9.</text>
</comment>
<keyword evidence="6" id="KW-0328">Glycosyltransferase</keyword>
<feature type="domain" description="ATP phosphoribosyltransferase catalytic" evidence="10">
    <location>
        <begin position="55"/>
        <end position="192"/>
    </location>
</feature>
<keyword evidence="5" id="KW-0028">Amino-acid biosynthesis</keyword>
<evidence type="ECO:0000256" key="3">
    <source>
        <dbReference type="ARBA" id="ARBA00011946"/>
    </source>
</evidence>
<dbReference type="InterPro" id="IPR013820">
    <property type="entry name" value="ATP_PRibTrfase_cat"/>
</dbReference>
<dbReference type="Pfam" id="PF01634">
    <property type="entry name" value="HisG"/>
    <property type="match status" value="1"/>
</dbReference>
<sequence>MTRRLRIVAPSDTSRLYPVVADVLAHALVSEPATASKRRSLVRQLTTGDVLINCRGTDAPLLVARGLADIGLTGYDMAVEAVLATGQDLEIRSLAPARASFVCYATVPGRTSIRRLYTEYPHTAARWARGTRGLHDVEVIPLHGSLEGLAREDPDAAAFVLVTTGETLEANGLLEKTPLIATDLCLVRRRDDSAEFDGLAMNSLPLLALPHFCAETAR</sequence>
<evidence type="ECO:0000256" key="7">
    <source>
        <dbReference type="ARBA" id="ARBA00022679"/>
    </source>
</evidence>
<dbReference type="Gene3D" id="3.40.190.10">
    <property type="entry name" value="Periplasmic binding protein-like II"/>
    <property type="match status" value="2"/>
</dbReference>
<proteinExistence type="predicted"/>